<evidence type="ECO:0000256" key="4">
    <source>
        <dbReference type="ARBA" id="ARBA00022989"/>
    </source>
</evidence>
<evidence type="ECO:0000313" key="8">
    <source>
        <dbReference type="Proteomes" id="UP000564677"/>
    </source>
</evidence>
<dbReference type="CDD" id="cd06662">
    <property type="entry name" value="SURF1"/>
    <property type="match status" value="1"/>
</dbReference>
<dbReference type="GO" id="GO:0005886">
    <property type="term" value="C:plasma membrane"/>
    <property type="evidence" value="ECO:0007669"/>
    <property type="project" value="UniProtKB-SubCell"/>
</dbReference>
<reference evidence="7 8" key="1">
    <citation type="submission" date="2020-03" db="EMBL/GenBank/DDBJ databases">
        <title>Genomic Encyclopedia of Type Strains, Phase IV (KMG-IV): sequencing the most valuable type-strain genomes for metagenomic binning, comparative biology and taxonomic classification.</title>
        <authorList>
            <person name="Goeker M."/>
        </authorList>
    </citation>
    <scope>NUCLEOTIDE SEQUENCE [LARGE SCALE GENOMIC DNA]</scope>
    <source>
        <strain evidence="7 8">DSM 4733</strain>
    </source>
</reference>
<comment type="subcellular location">
    <subcellularLocation>
        <location evidence="6">Cell membrane</location>
        <topology evidence="6">Multi-pass membrane protein</topology>
    </subcellularLocation>
    <subcellularLocation>
        <location evidence="1">Membrane</location>
    </subcellularLocation>
</comment>
<name>A0A7X5V2B0_9SPHN</name>
<dbReference type="PANTHER" id="PTHR23427:SF2">
    <property type="entry name" value="SURFEIT LOCUS PROTEIN 1"/>
    <property type="match status" value="1"/>
</dbReference>
<accession>A0A7X5V2B0</accession>
<dbReference type="Pfam" id="PF02104">
    <property type="entry name" value="SURF1"/>
    <property type="match status" value="1"/>
</dbReference>
<evidence type="ECO:0000256" key="2">
    <source>
        <dbReference type="ARBA" id="ARBA00007165"/>
    </source>
</evidence>
<protein>
    <recommendedName>
        <fullName evidence="6">SURF1-like protein</fullName>
    </recommendedName>
</protein>
<dbReference type="PANTHER" id="PTHR23427">
    <property type="entry name" value="SURFEIT LOCUS PROTEIN"/>
    <property type="match status" value="1"/>
</dbReference>
<dbReference type="AlphaFoldDB" id="A0A7X5V2B0"/>
<keyword evidence="8" id="KW-1185">Reference proteome</keyword>
<evidence type="ECO:0000256" key="1">
    <source>
        <dbReference type="ARBA" id="ARBA00004370"/>
    </source>
</evidence>
<dbReference type="InterPro" id="IPR002994">
    <property type="entry name" value="Surf1/Shy1"/>
</dbReference>
<dbReference type="PROSITE" id="PS50895">
    <property type="entry name" value="SURF1"/>
    <property type="match status" value="1"/>
</dbReference>
<organism evidence="7 8">
    <name type="scientific">Sphingomonas leidyi</name>
    <dbReference type="NCBI Taxonomy" id="68569"/>
    <lineage>
        <taxon>Bacteria</taxon>
        <taxon>Pseudomonadati</taxon>
        <taxon>Pseudomonadota</taxon>
        <taxon>Alphaproteobacteria</taxon>
        <taxon>Sphingomonadales</taxon>
        <taxon>Sphingomonadaceae</taxon>
        <taxon>Sphingomonas</taxon>
    </lineage>
</organism>
<evidence type="ECO:0000256" key="5">
    <source>
        <dbReference type="ARBA" id="ARBA00023136"/>
    </source>
</evidence>
<gene>
    <name evidence="7" type="ORF">FHR20_003582</name>
</gene>
<evidence type="ECO:0000256" key="6">
    <source>
        <dbReference type="RuleBase" id="RU363076"/>
    </source>
</evidence>
<comment type="caution">
    <text evidence="6">Lacks conserved residue(s) required for the propagation of feature annotation.</text>
</comment>
<sequence>MTEARRPRARWGAALAALFCAAVLAGLGIWQLERRAWKHELIAAVDARIHAAPVPAPGPAAWGGITAGKDAYRRVGFSGRFENDRTTLVKAVTERGPGYWVMTPLAGPSFTVLVNRGFLPEAMRRRPPSGPGQASVTGLLRITEPGGGFLRANDPGGDRWYSRDVAAIAQAHGLGQVAPYFIDADAAPNPGGWPVGGLTVVRFADNHLVYALTWFGLAAMALWAAWFVGRRRGAVA</sequence>
<comment type="caution">
    <text evidence="7">The sequence shown here is derived from an EMBL/GenBank/DDBJ whole genome shotgun (WGS) entry which is preliminary data.</text>
</comment>
<keyword evidence="4 6" id="KW-1133">Transmembrane helix</keyword>
<dbReference type="EMBL" id="JAASQV010000004">
    <property type="protein sequence ID" value="NIJ66606.1"/>
    <property type="molecule type" value="Genomic_DNA"/>
</dbReference>
<keyword evidence="3 6" id="KW-0812">Transmembrane</keyword>
<dbReference type="InterPro" id="IPR045214">
    <property type="entry name" value="Surf1/Surf4"/>
</dbReference>
<comment type="similarity">
    <text evidence="2 6">Belongs to the SURF1 family.</text>
</comment>
<dbReference type="RefSeq" id="WP_425057388.1">
    <property type="nucleotide sequence ID" value="NZ_JAASQV010000004.1"/>
</dbReference>
<evidence type="ECO:0000313" key="7">
    <source>
        <dbReference type="EMBL" id="NIJ66606.1"/>
    </source>
</evidence>
<keyword evidence="5 6" id="KW-0472">Membrane</keyword>
<feature type="transmembrane region" description="Helical" evidence="6">
    <location>
        <begin position="208"/>
        <end position="228"/>
    </location>
</feature>
<keyword evidence="6" id="KW-1003">Cell membrane</keyword>
<dbReference type="Proteomes" id="UP000564677">
    <property type="component" value="Unassembled WGS sequence"/>
</dbReference>
<evidence type="ECO:0000256" key="3">
    <source>
        <dbReference type="ARBA" id="ARBA00022692"/>
    </source>
</evidence>
<proteinExistence type="inferred from homology"/>